<evidence type="ECO:0000313" key="2">
    <source>
        <dbReference type="EMBL" id="CAL5987463.1"/>
    </source>
</evidence>
<reference evidence="2 3" key="1">
    <citation type="submission" date="2024-07" db="EMBL/GenBank/DDBJ databases">
        <authorList>
            <person name="Akdeniz Z."/>
        </authorList>
    </citation>
    <scope>NUCLEOTIDE SEQUENCE [LARGE SCALE GENOMIC DNA]</scope>
</reference>
<evidence type="ECO:0000256" key="1">
    <source>
        <dbReference type="SAM" id="Phobius"/>
    </source>
</evidence>
<keyword evidence="1" id="KW-0812">Transmembrane</keyword>
<accession>A0ABP1H6P6</accession>
<protein>
    <recommendedName>
        <fullName evidence="4">Transmembrane protein</fullName>
    </recommendedName>
</protein>
<name>A0ABP1H6P6_9EUKA</name>
<organism evidence="2 3">
    <name type="scientific">Hexamita inflata</name>
    <dbReference type="NCBI Taxonomy" id="28002"/>
    <lineage>
        <taxon>Eukaryota</taxon>
        <taxon>Metamonada</taxon>
        <taxon>Diplomonadida</taxon>
        <taxon>Hexamitidae</taxon>
        <taxon>Hexamitinae</taxon>
        <taxon>Hexamita</taxon>
    </lineage>
</organism>
<evidence type="ECO:0008006" key="4">
    <source>
        <dbReference type="Google" id="ProtNLM"/>
    </source>
</evidence>
<dbReference type="Proteomes" id="UP001642409">
    <property type="component" value="Unassembled WGS sequence"/>
</dbReference>
<keyword evidence="1" id="KW-1133">Transmembrane helix</keyword>
<proteinExistence type="predicted"/>
<dbReference type="EMBL" id="CAXDID020000021">
    <property type="protein sequence ID" value="CAL5987463.1"/>
    <property type="molecule type" value="Genomic_DNA"/>
</dbReference>
<keyword evidence="1" id="KW-0472">Membrane</keyword>
<gene>
    <name evidence="2" type="ORF">HINF_LOCUS9905</name>
</gene>
<keyword evidence="3" id="KW-1185">Reference proteome</keyword>
<comment type="caution">
    <text evidence="2">The sequence shown here is derived from an EMBL/GenBank/DDBJ whole genome shotgun (WGS) entry which is preliminary data.</text>
</comment>
<feature type="transmembrane region" description="Helical" evidence="1">
    <location>
        <begin position="375"/>
        <end position="397"/>
    </location>
</feature>
<evidence type="ECO:0000313" key="3">
    <source>
        <dbReference type="Proteomes" id="UP001642409"/>
    </source>
</evidence>
<sequence length="418" mass="49077">MLLIYTSLQASASSFTECYSAKSYINGNSLTNQLNLHLIPFERLAQITEENLCQMYLPGKIVVAQIHYNDMSFPRAGQDEVYFIYKFNQEIIVTFQLDETDYRHIINKQNAMYELWYDVNLVRVNNSVNTIEHTKYNGTNCFQKVQLEYMIYEDIDINVKANNCAVKIDPALQVYLEFEVGLDKEQIPIYPCSSNCSQDEYSITSTQFNRISTYRIKKTSAIAVQLASFYSNFIQNRRLRITMNMTQTEQILSQQGHLIIFSLKIRIIARLTTHIQHCSQHLTQTVFKCSTETHSQISFCVTYQESQVYMSTCIYLMMQIRCTFKSRIISKSSMKTWVLRSKILMNPTRQETTTIQKSPRRQWWFHIWMLVDKQYTILLCITTHFMYLASTELFYIFTKQRLASITTSTTSQSVLPIW</sequence>